<dbReference type="InterPro" id="IPR011990">
    <property type="entry name" value="TPR-like_helical_dom_sf"/>
</dbReference>
<keyword evidence="4" id="KW-0472">Membrane</keyword>
<evidence type="ECO:0000256" key="2">
    <source>
        <dbReference type="ARBA" id="ARBA00023125"/>
    </source>
</evidence>
<dbReference type="Gene3D" id="1.10.10.60">
    <property type="entry name" value="Homeodomain-like"/>
    <property type="match status" value="2"/>
</dbReference>
<dbReference type="EMBL" id="FNWQ01000005">
    <property type="protein sequence ID" value="SEH40902.1"/>
    <property type="molecule type" value="Genomic_DNA"/>
</dbReference>
<dbReference type="InterPro" id="IPR019734">
    <property type="entry name" value="TPR_rpt"/>
</dbReference>
<dbReference type="STRING" id="680127.SAMN05421593_3857"/>
<name>A0A1H6HXR6_CHRCI</name>
<keyword evidence="4" id="KW-0812">Transmembrane</keyword>
<evidence type="ECO:0000313" key="7">
    <source>
        <dbReference type="Proteomes" id="UP000198561"/>
    </source>
</evidence>
<proteinExistence type="predicted"/>
<dbReference type="InterPro" id="IPR009057">
    <property type="entry name" value="Homeodomain-like_sf"/>
</dbReference>
<sequence length="582" mass="67920">MLFRIMKKIHLIVFTAFPFFFFAQSIKGLHIPDSLKNKSYQYIEEAYNKVFQVDNDKAELFANYILLKGKKENNKDIIFDGYYNIARVKNLKNENGHPYADSLIAASKNVKNYDYPAKSHIIKGILFNNEGRYKEALDEYTIAINHNRTENKEQFFYINKLIAILKTATEEYEEALPLFLKYYEYENDKVKAGNADAKNYIASIFSLANIYTKCKDYKKSTEFADLGLVECKKYNNYSNYSYLLMIKGISLFYLKDLPASYKILQEVEKGLVNNKDYTNLGVLYYYLGKIKHAAHSENEAIEFFKKADSISFMFKTFEPVKRDGYEFLIDYYKKKGDLKNQLKYINNLIYSDSVITINRKNLSKEILKKYDTPLLMKEKVSVIEKLNNQKTWLIAALLFISLLFIFIIRKNRKKIKEYEKQAKVLSEKPLMASVPQKETKIESIAPVIHAETASERKEKAPKSDLSTHPKFKILIEKIEQFEKSKSFLTKNITLDSLSKDFDTNRDYLSKLVNEVKGKNFSQYLNELRINYIVEELKSNEKIRKHTIAAIADDIGYNNAESFTNAFKKITGTLPSYYIKALH</sequence>
<dbReference type="GO" id="GO:0043565">
    <property type="term" value="F:sequence-specific DNA binding"/>
    <property type="evidence" value="ECO:0007669"/>
    <property type="project" value="InterPro"/>
</dbReference>
<evidence type="ECO:0000256" key="4">
    <source>
        <dbReference type="SAM" id="Phobius"/>
    </source>
</evidence>
<keyword evidence="4" id="KW-1133">Transmembrane helix</keyword>
<dbReference type="Gene3D" id="1.25.40.10">
    <property type="entry name" value="Tetratricopeptide repeat domain"/>
    <property type="match status" value="1"/>
</dbReference>
<keyword evidence="1" id="KW-0805">Transcription regulation</keyword>
<dbReference type="PROSITE" id="PS01124">
    <property type="entry name" value="HTH_ARAC_FAMILY_2"/>
    <property type="match status" value="1"/>
</dbReference>
<dbReference type="Pfam" id="PF12833">
    <property type="entry name" value="HTH_18"/>
    <property type="match status" value="1"/>
</dbReference>
<dbReference type="AlphaFoldDB" id="A0A1H6HXR6"/>
<dbReference type="SMART" id="SM00028">
    <property type="entry name" value="TPR"/>
    <property type="match status" value="3"/>
</dbReference>
<evidence type="ECO:0000259" key="5">
    <source>
        <dbReference type="PROSITE" id="PS01124"/>
    </source>
</evidence>
<dbReference type="SUPFAM" id="SSF48452">
    <property type="entry name" value="TPR-like"/>
    <property type="match status" value="2"/>
</dbReference>
<dbReference type="SUPFAM" id="SSF46689">
    <property type="entry name" value="Homeodomain-like"/>
    <property type="match status" value="1"/>
</dbReference>
<dbReference type="InterPro" id="IPR018060">
    <property type="entry name" value="HTH_AraC"/>
</dbReference>
<dbReference type="Proteomes" id="UP000198561">
    <property type="component" value="Unassembled WGS sequence"/>
</dbReference>
<gene>
    <name evidence="6" type="ORF">SAMN05421593_3857</name>
</gene>
<dbReference type="PANTHER" id="PTHR43280:SF28">
    <property type="entry name" value="HTH-TYPE TRANSCRIPTIONAL ACTIVATOR RHAS"/>
    <property type="match status" value="1"/>
</dbReference>
<protein>
    <submittedName>
        <fullName evidence="6">AraC-type DNA-binding protein</fullName>
    </submittedName>
</protein>
<reference evidence="6 7" key="1">
    <citation type="submission" date="2016-10" db="EMBL/GenBank/DDBJ databases">
        <authorList>
            <person name="de Groot N.N."/>
        </authorList>
    </citation>
    <scope>NUCLEOTIDE SEQUENCE [LARGE SCALE GENOMIC DNA]</scope>
    <source>
        <strain evidence="6 7">DSM 23031</strain>
    </source>
</reference>
<feature type="domain" description="HTH araC/xylS-type" evidence="5">
    <location>
        <begin position="472"/>
        <end position="580"/>
    </location>
</feature>
<evidence type="ECO:0000256" key="3">
    <source>
        <dbReference type="ARBA" id="ARBA00023163"/>
    </source>
</evidence>
<dbReference type="GO" id="GO:0003700">
    <property type="term" value="F:DNA-binding transcription factor activity"/>
    <property type="evidence" value="ECO:0007669"/>
    <property type="project" value="InterPro"/>
</dbReference>
<organism evidence="6 7">
    <name type="scientific">Chryseobacterium culicis</name>
    <dbReference type="NCBI Taxonomy" id="680127"/>
    <lineage>
        <taxon>Bacteria</taxon>
        <taxon>Pseudomonadati</taxon>
        <taxon>Bacteroidota</taxon>
        <taxon>Flavobacteriia</taxon>
        <taxon>Flavobacteriales</taxon>
        <taxon>Weeksellaceae</taxon>
        <taxon>Chryseobacterium group</taxon>
        <taxon>Chryseobacterium</taxon>
    </lineage>
</organism>
<keyword evidence="2 6" id="KW-0238">DNA-binding</keyword>
<dbReference type="OrthoDB" id="5295174at2"/>
<dbReference type="SMART" id="SM00342">
    <property type="entry name" value="HTH_ARAC"/>
    <property type="match status" value="1"/>
</dbReference>
<feature type="transmembrane region" description="Helical" evidence="4">
    <location>
        <begin position="391"/>
        <end position="408"/>
    </location>
</feature>
<accession>A0A1H6HXR6</accession>
<evidence type="ECO:0000313" key="6">
    <source>
        <dbReference type="EMBL" id="SEH40902.1"/>
    </source>
</evidence>
<keyword evidence="3" id="KW-0804">Transcription</keyword>
<evidence type="ECO:0000256" key="1">
    <source>
        <dbReference type="ARBA" id="ARBA00023015"/>
    </source>
</evidence>
<dbReference type="PANTHER" id="PTHR43280">
    <property type="entry name" value="ARAC-FAMILY TRANSCRIPTIONAL REGULATOR"/>
    <property type="match status" value="1"/>
</dbReference>